<sequence length="36" mass="4093">YTRQCLHASELTFVPYGKDEAITITCEVGDNFGREK</sequence>
<feature type="non-terminal residue" evidence="1">
    <location>
        <position position="1"/>
    </location>
</feature>
<evidence type="ECO:0000313" key="1">
    <source>
        <dbReference type="EMBL" id="ETJ36153.1"/>
    </source>
</evidence>
<organism evidence="1">
    <name type="scientific">human gut metagenome</name>
    <dbReference type="NCBI Taxonomy" id="408170"/>
    <lineage>
        <taxon>unclassified sequences</taxon>
        <taxon>metagenomes</taxon>
        <taxon>organismal metagenomes</taxon>
    </lineage>
</organism>
<accession>W1Y0T1</accession>
<comment type="caution">
    <text evidence="1">The sequence shown here is derived from an EMBL/GenBank/DDBJ whole genome shotgun (WGS) entry which is preliminary data.</text>
</comment>
<gene>
    <name evidence="1" type="ORF">Q604_UNBC09569G0001</name>
</gene>
<proteinExistence type="predicted"/>
<name>W1Y0T1_9ZZZZ</name>
<dbReference type="EMBL" id="AZMM01009569">
    <property type="protein sequence ID" value="ETJ36153.1"/>
    <property type="molecule type" value="Genomic_DNA"/>
</dbReference>
<dbReference type="AlphaFoldDB" id="W1Y0T1"/>
<reference evidence="1" key="1">
    <citation type="submission" date="2013-12" db="EMBL/GenBank/DDBJ databases">
        <title>A Varibaculum cambriense genome reconstructed from a premature infant gut community with otherwise low bacterial novelty that shifts toward anaerobic metabolism during the third week of life.</title>
        <authorList>
            <person name="Brown C.T."/>
            <person name="Sharon I."/>
            <person name="Thomas B.C."/>
            <person name="Castelle C.J."/>
            <person name="Morowitz M.J."/>
            <person name="Banfield J.F."/>
        </authorList>
    </citation>
    <scope>NUCLEOTIDE SEQUENCE</scope>
</reference>
<protein>
    <submittedName>
        <fullName evidence="1">Pseudouridine synthase</fullName>
    </submittedName>
</protein>